<feature type="chain" id="PRO_5046433493" description="Lipoprotein" evidence="1">
    <location>
        <begin position="20"/>
        <end position="149"/>
    </location>
</feature>
<dbReference type="EMBL" id="JAXIVS010000016">
    <property type="protein sequence ID" value="MDY7231846.1"/>
    <property type="molecule type" value="Genomic_DNA"/>
</dbReference>
<dbReference type="RefSeq" id="WP_321550557.1">
    <property type="nucleotide sequence ID" value="NZ_JAXIVS010000016.1"/>
</dbReference>
<sequence length="149" mass="16101">MKRVAFGLAVSVAVLMSCAEPEEVEPPTPTPAKAEVTFVYKAATERNFDIADCGVGPTHIHPSWRDYELVNFVAFGPMEWRRTFSDVPVGERLRIRVSDANYCDRDPNGASTENVFANGVQLTNVVDTPGTGIEPGLSFLVGADGTVTP</sequence>
<comment type="caution">
    <text evidence="2">The sequence shown here is derived from an EMBL/GenBank/DDBJ whole genome shotgun (WGS) entry which is preliminary data.</text>
</comment>
<accession>A0ABU5HED2</accession>
<evidence type="ECO:0008006" key="4">
    <source>
        <dbReference type="Google" id="ProtNLM"/>
    </source>
</evidence>
<keyword evidence="3" id="KW-1185">Reference proteome</keyword>
<dbReference type="Proteomes" id="UP001291309">
    <property type="component" value="Unassembled WGS sequence"/>
</dbReference>
<gene>
    <name evidence="2" type="ORF">SYV04_36000</name>
</gene>
<organism evidence="2 3">
    <name type="scientific">Hyalangium rubrum</name>
    <dbReference type="NCBI Taxonomy" id="3103134"/>
    <lineage>
        <taxon>Bacteria</taxon>
        <taxon>Pseudomonadati</taxon>
        <taxon>Myxococcota</taxon>
        <taxon>Myxococcia</taxon>
        <taxon>Myxococcales</taxon>
        <taxon>Cystobacterineae</taxon>
        <taxon>Archangiaceae</taxon>
        <taxon>Hyalangium</taxon>
    </lineage>
</organism>
<keyword evidence="1" id="KW-0732">Signal</keyword>
<dbReference type="PROSITE" id="PS51257">
    <property type="entry name" value="PROKAR_LIPOPROTEIN"/>
    <property type="match status" value="1"/>
</dbReference>
<feature type="signal peptide" evidence="1">
    <location>
        <begin position="1"/>
        <end position="19"/>
    </location>
</feature>
<protein>
    <recommendedName>
        <fullName evidence="4">Lipoprotein</fullName>
    </recommendedName>
</protein>
<reference evidence="2 3" key="1">
    <citation type="submission" date="2023-12" db="EMBL/GenBank/DDBJ databases">
        <title>the genome sequence of Hyalangium sp. s54d21.</title>
        <authorList>
            <person name="Zhang X."/>
        </authorList>
    </citation>
    <scope>NUCLEOTIDE SEQUENCE [LARGE SCALE GENOMIC DNA]</scope>
    <source>
        <strain evidence="3">s54d21</strain>
    </source>
</reference>
<evidence type="ECO:0000313" key="2">
    <source>
        <dbReference type="EMBL" id="MDY7231846.1"/>
    </source>
</evidence>
<proteinExistence type="predicted"/>
<evidence type="ECO:0000256" key="1">
    <source>
        <dbReference type="SAM" id="SignalP"/>
    </source>
</evidence>
<name>A0ABU5HED2_9BACT</name>
<evidence type="ECO:0000313" key="3">
    <source>
        <dbReference type="Proteomes" id="UP001291309"/>
    </source>
</evidence>